<dbReference type="InterPro" id="IPR050317">
    <property type="entry name" value="Plant_Fungal_Acyltransferase"/>
</dbReference>
<dbReference type="Pfam" id="PF22664">
    <property type="entry name" value="TRI-like_N"/>
    <property type="match status" value="1"/>
</dbReference>
<accession>A0AAJ0F032</accession>
<comment type="caution">
    <text evidence="3">The sequence shown here is derived from an EMBL/GenBank/DDBJ whole genome shotgun (WGS) entry which is preliminary data.</text>
</comment>
<dbReference type="PANTHER" id="PTHR31642">
    <property type="entry name" value="TRICHOTHECENE 3-O-ACETYLTRANSFERASE"/>
    <property type="match status" value="1"/>
</dbReference>
<reference evidence="3" key="1">
    <citation type="submission" date="2023-06" db="EMBL/GenBank/DDBJ databases">
        <title>Genome-scale phylogeny and comparative genomics of the fungal order Sordariales.</title>
        <authorList>
            <consortium name="Lawrence Berkeley National Laboratory"/>
            <person name="Hensen N."/>
            <person name="Bonometti L."/>
            <person name="Westerberg I."/>
            <person name="Brannstrom I.O."/>
            <person name="Guillou S."/>
            <person name="Cros-Aarteil S."/>
            <person name="Calhoun S."/>
            <person name="Haridas S."/>
            <person name="Kuo A."/>
            <person name="Mondo S."/>
            <person name="Pangilinan J."/>
            <person name="Riley R."/>
            <person name="Labutti K."/>
            <person name="Andreopoulos B."/>
            <person name="Lipzen A."/>
            <person name="Chen C."/>
            <person name="Yanf M."/>
            <person name="Daum C."/>
            <person name="Ng V."/>
            <person name="Clum A."/>
            <person name="Steindorff A."/>
            <person name="Ohm R."/>
            <person name="Martin F."/>
            <person name="Silar P."/>
            <person name="Natvig D."/>
            <person name="Lalanne C."/>
            <person name="Gautier V."/>
            <person name="Ament-Velasquez S.L."/>
            <person name="Kruys A."/>
            <person name="Hutchinson M.I."/>
            <person name="Powell A.J."/>
            <person name="Barry K."/>
            <person name="Miller A.N."/>
            <person name="Grigoriev I.V."/>
            <person name="Debuchy R."/>
            <person name="Gladieux P."/>
            <person name="Thoren M.H."/>
            <person name="Johannesson H."/>
        </authorList>
    </citation>
    <scope>NUCLEOTIDE SEQUENCE</scope>
    <source>
        <strain evidence="3">PSN4</strain>
    </source>
</reference>
<dbReference type="Gene3D" id="3.30.559.10">
    <property type="entry name" value="Chloramphenicol acetyltransferase-like domain"/>
    <property type="match status" value="2"/>
</dbReference>
<keyword evidence="1" id="KW-0808">Transferase</keyword>
<gene>
    <name evidence="3" type="ORF">QBC47DRAFT_354681</name>
</gene>
<dbReference type="AlphaFoldDB" id="A0AAJ0F032"/>
<evidence type="ECO:0000256" key="1">
    <source>
        <dbReference type="ARBA" id="ARBA00022679"/>
    </source>
</evidence>
<evidence type="ECO:0000313" key="4">
    <source>
        <dbReference type="Proteomes" id="UP001239445"/>
    </source>
</evidence>
<dbReference type="GO" id="GO:0016747">
    <property type="term" value="F:acyltransferase activity, transferring groups other than amino-acyl groups"/>
    <property type="evidence" value="ECO:0007669"/>
    <property type="project" value="TreeGrafter"/>
</dbReference>
<evidence type="ECO:0000259" key="2">
    <source>
        <dbReference type="Pfam" id="PF22664"/>
    </source>
</evidence>
<dbReference type="PANTHER" id="PTHR31642:SF310">
    <property type="entry name" value="FATTY ALCOHOL:CAFFEOYL-COA ACYLTRANSFERASE"/>
    <property type="match status" value="1"/>
</dbReference>
<proteinExistence type="predicted"/>
<dbReference type="Proteomes" id="UP001239445">
    <property type="component" value="Unassembled WGS sequence"/>
</dbReference>
<feature type="domain" description="Trichothecene 3-O-acetyltransferase-like N-terminal" evidence="2">
    <location>
        <begin position="16"/>
        <end position="157"/>
    </location>
</feature>
<sequence>MAVTKLSLWDQVAPRVYINIALCFPNSDASKNVSIEAHIRSALDRLAAERPDLAGQLVTPDGVNIYLQTSSSDRITLSSTSDHNTRYDRLRDGKFPAGFFVHPKYAFLYPIDVGKSGPVSAVQLVFLDGGFVVLVRLHHSYADGRCLNTFLELFAAATQPNTQPSGTSDAKTNCTLALGPSITNQGGFQELLAKCEEYTLLPAPTGPTQPPAPRTAPSPGNAPVGKIFVMDGAKLDALCKSDNTIRISKFAAMARLMTEKPEFHNPQDWTNPLKNLFAGNDSIKSYFGNAITMANTYSIKTTGGLLKACNWKSDSTPLLTVAGAITDANKAIDEKYVLLRSALFASAPDIRRLGLSLDSANQPSSFSANTWAFLGSKAKFWFPGMSPGSEGRLPDAIRRVQTQWATGFHGLILPARPGLEGGDLEFLPTLPGLAMEALIADQAWMSLVKEIIE</sequence>
<dbReference type="GO" id="GO:0044550">
    <property type="term" value="P:secondary metabolite biosynthetic process"/>
    <property type="evidence" value="ECO:0007669"/>
    <property type="project" value="TreeGrafter"/>
</dbReference>
<evidence type="ECO:0000313" key="3">
    <source>
        <dbReference type="EMBL" id="KAK1749696.1"/>
    </source>
</evidence>
<keyword evidence="4" id="KW-1185">Reference proteome</keyword>
<name>A0AAJ0F032_9PEZI</name>
<dbReference type="EMBL" id="MU839853">
    <property type="protein sequence ID" value="KAK1749696.1"/>
    <property type="molecule type" value="Genomic_DNA"/>
</dbReference>
<dbReference type="InterPro" id="IPR023213">
    <property type="entry name" value="CAT-like_dom_sf"/>
</dbReference>
<protein>
    <recommendedName>
        <fullName evidence="2">Trichothecene 3-O-acetyltransferase-like N-terminal domain-containing protein</fullName>
    </recommendedName>
</protein>
<organism evidence="3 4">
    <name type="scientific">Echria macrotheca</name>
    <dbReference type="NCBI Taxonomy" id="438768"/>
    <lineage>
        <taxon>Eukaryota</taxon>
        <taxon>Fungi</taxon>
        <taxon>Dikarya</taxon>
        <taxon>Ascomycota</taxon>
        <taxon>Pezizomycotina</taxon>
        <taxon>Sordariomycetes</taxon>
        <taxon>Sordariomycetidae</taxon>
        <taxon>Sordariales</taxon>
        <taxon>Schizotheciaceae</taxon>
        <taxon>Echria</taxon>
    </lineage>
</organism>
<dbReference type="InterPro" id="IPR054710">
    <property type="entry name" value="Tri101-like_N"/>
</dbReference>